<dbReference type="Pfam" id="PF06910">
    <property type="entry name" value="MEA1"/>
    <property type="match status" value="1"/>
</dbReference>
<dbReference type="Proteomes" id="UP000270924">
    <property type="component" value="Unassembled WGS sequence"/>
</dbReference>
<dbReference type="EMBL" id="UYWW01000147">
    <property type="protein sequence ID" value="VDM07480.1"/>
    <property type="molecule type" value="Genomic_DNA"/>
</dbReference>
<name>A0A3P7DC92_WUCBA</name>
<sequence>MKLLNLYICVRYPNHNYGMGPSPVEQNPWERHDTDSDGCRDNNDGWHVGYEVEMHGIGVEEYSSSGGDISDAKSDSCDESYGDCYAGYQTIPTSDGAFGTANTDHEHTSAVVQEDFGEVLSSENKNLFFEFDLAESIELTEDKIENIKKAMSALTLPAPPWAKEIDDDNELKKLLEKLKSK</sequence>
<proteinExistence type="predicted"/>
<evidence type="ECO:0000313" key="2">
    <source>
        <dbReference type="Proteomes" id="UP000270924"/>
    </source>
</evidence>
<protein>
    <submittedName>
        <fullName evidence="1">Uncharacterized protein</fullName>
    </submittedName>
</protein>
<dbReference type="OMA" id="VEQNPWE"/>
<keyword evidence="2" id="KW-1185">Reference proteome</keyword>
<reference evidence="1 2" key="1">
    <citation type="submission" date="2018-11" db="EMBL/GenBank/DDBJ databases">
        <authorList>
            <consortium name="Pathogen Informatics"/>
        </authorList>
    </citation>
    <scope>NUCLEOTIDE SEQUENCE [LARGE SCALE GENOMIC DNA]</scope>
</reference>
<organism evidence="1 2">
    <name type="scientific">Wuchereria bancrofti</name>
    <dbReference type="NCBI Taxonomy" id="6293"/>
    <lineage>
        <taxon>Eukaryota</taxon>
        <taxon>Metazoa</taxon>
        <taxon>Ecdysozoa</taxon>
        <taxon>Nematoda</taxon>
        <taxon>Chromadorea</taxon>
        <taxon>Rhabditida</taxon>
        <taxon>Spirurina</taxon>
        <taxon>Spiruromorpha</taxon>
        <taxon>Filarioidea</taxon>
        <taxon>Onchocercidae</taxon>
        <taxon>Wuchereria</taxon>
    </lineage>
</organism>
<dbReference type="OrthoDB" id="5593200at2759"/>
<dbReference type="AlphaFoldDB" id="A0A3P7DC92"/>
<dbReference type="InParanoid" id="A0A3P7DC92"/>
<evidence type="ECO:0000313" key="1">
    <source>
        <dbReference type="EMBL" id="VDM07480.1"/>
    </source>
</evidence>
<accession>A0A3P7DC92</accession>
<gene>
    <name evidence="1" type="ORF">WBA_LOCUS866</name>
</gene>